<evidence type="ECO:0000313" key="3">
    <source>
        <dbReference type="Proteomes" id="UP000579945"/>
    </source>
</evidence>
<accession>A0A7W5YUB4</accession>
<dbReference type="RefSeq" id="WP_183660675.1">
    <property type="nucleotide sequence ID" value="NZ_JACIBV010000002.1"/>
</dbReference>
<dbReference type="AlphaFoldDB" id="A0A7W5YUB4"/>
<gene>
    <name evidence="2" type="ORF">FHR33_008766</name>
</gene>
<dbReference type="Proteomes" id="UP000579945">
    <property type="component" value="Unassembled WGS sequence"/>
</dbReference>
<proteinExistence type="predicted"/>
<protein>
    <submittedName>
        <fullName evidence="2">Uncharacterized protein</fullName>
    </submittedName>
</protein>
<dbReference type="GeneID" id="95394828"/>
<reference evidence="2 3" key="1">
    <citation type="submission" date="2020-08" db="EMBL/GenBank/DDBJ databases">
        <title>Sequencing the genomes of 1000 actinobacteria strains.</title>
        <authorList>
            <person name="Klenk H.-P."/>
        </authorList>
    </citation>
    <scope>NUCLEOTIDE SEQUENCE [LARGE SCALE GENOMIC DNA]</scope>
    <source>
        <strain evidence="2 3">DSM 44320</strain>
    </source>
</reference>
<comment type="caution">
    <text evidence="2">The sequence shown here is derived from an EMBL/GenBank/DDBJ whole genome shotgun (WGS) entry which is preliminary data.</text>
</comment>
<keyword evidence="3" id="KW-1185">Reference proteome</keyword>
<dbReference type="EMBL" id="JACIBV010000002">
    <property type="protein sequence ID" value="MBB3732819.1"/>
    <property type="molecule type" value="Genomic_DNA"/>
</dbReference>
<evidence type="ECO:0000313" key="2">
    <source>
        <dbReference type="EMBL" id="MBB3732819.1"/>
    </source>
</evidence>
<evidence type="ECO:0000256" key="1">
    <source>
        <dbReference type="SAM" id="MobiDB-lite"/>
    </source>
</evidence>
<sequence>MHDPPKIPAKWRLEKEGVNLRVITGTCSSRAAECRSFLLGGPEAVTYASEGSPYQPSSEVSECVPGT</sequence>
<feature type="region of interest" description="Disordered" evidence="1">
    <location>
        <begin position="48"/>
        <end position="67"/>
    </location>
</feature>
<organism evidence="2 3">
    <name type="scientific">Nonomuraea dietziae</name>
    <dbReference type="NCBI Taxonomy" id="65515"/>
    <lineage>
        <taxon>Bacteria</taxon>
        <taxon>Bacillati</taxon>
        <taxon>Actinomycetota</taxon>
        <taxon>Actinomycetes</taxon>
        <taxon>Streptosporangiales</taxon>
        <taxon>Streptosporangiaceae</taxon>
        <taxon>Nonomuraea</taxon>
    </lineage>
</organism>
<name>A0A7W5YUB4_9ACTN</name>